<organism evidence="11 12">
    <name type="scientific">Aeromicrobium halocynthiae</name>
    <dbReference type="NCBI Taxonomy" id="560557"/>
    <lineage>
        <taxon>Bacteria</taxon>
        <taxon>Bacillati</taxon>
        <taxon>Actinomycetota</taxon>
        <taxon>Actinomycetes</taxon>
        <taxon>Propionibacteriales</taxon>
        <taxon>Nocardioidaceae</taxon>
        <taxon>Aeromicrobium</taxon>
    </lineage>
</organism>
<dbReference type="InterPro" id="IPR003593">
    <property type="entry name" value="AAA+_ATPase"/>
</dbReference>
<keyword evidence="2 8" id="KW-0812">Transmembrane</keyword>
<dbReference type="Gene3D" id="1.20.1560.10">
    <property type="entry name" value="ABC transporter type 1, transmembrane domain"/>
    <property type="match status" value="1"/>
</dbReference>
<feature type="domain" description="ABC transmembrane type-1" evidence="10">
    <location>
        <begin position="50"/>
        <end position="300"/>
    </location>
</feature>
<keyword evidence="5 8" id="KW-1133">Transmembrane helix</keyword>
<dbReference type="SUPFAM" id="SSF52540">
    <property type="entry name" value="P-loop containing nucleoside triphosphate hydrolases"/>
    <property type="match status" value="1"/>
</dbReference>
<evidence type="ECO:0000256" key="3">
    <source>
        <dbReference type="ARBA" id="ARBA00022741"/>
    </source>
</evidence>
<dbReference type="GO" id="GO:0005524">
    <property type="term" value="F:ATP binding"/>
    <property type="evidence" value="ECO:0007669"/>
    <property type="project" value="UniProtKB-KW"/>
</dbReference>
<dbReference type="InterPro" id="IPR017871">
    <property type="entry name" value="ABC_transporter-like_CS"/>
</dbReference>
<dbReference type="CDD" id="cd03228">
    <property type="entry name" value="ABCC_MRP_Like"/>
    <property type="match status" value="1"/>
</dbReference>
<evidence type="ECO:0000256" key="8">
    <source>
        <dbReference type="SAM" id="Phobius"/>
    </source>
</evidence>
<comment type="caution">
    <text evidence="11">The sequence shown here is derived from an EMBL/GenBank/DDBJ whole genome shotgun (WGS) entry which is preliminary data.</text>
</comment>
<dbReference type="Proteomes" id="UP001501480">
    <property type="component" value="Unassembled WGS sequence"/>
</dbReference>
<comment type="subcellular location">
    <subcellularLocation>
        <location evidence="1">Cell membrane</location>
        <topology evidence="1">Multi-pass membrane protein</topology>
    </subcellularLocation>
</comment>
<dbReference type="PROSITE" id="PS50893">
    <property type="entry name" value="ABC_TRANSPORTER_2"/>
    <property type="match status" value="1"/>
</dbReference>
<dbReference type="PROSITE" id="PS00211">
    <property type="entry name" value="ABC_TRANSPORTER_1"/>
    <property type="match status" value="1"/>
</dbReference>
<dbReference type="Pfam" id="PF00005">
    <property type="entry name" value="ABC_tran"/>
    <property type="match status" value="1"/>
</dbReference>
<sequence length="558" mass="57516">MMLAPLLARTAAREPAPLTGTVGLQLLICTTYLPQTGALAIGLAAMVEGDHGRVLIALMAVLGVVGLRCWLTWLQARCARRLGTAVRLRLRDEALAGALVPAALHDPARRDGALRATLVDGVDGTDAYVTRYLPAATQVVVMVPLVASLLALVHPLAGLVAGTAAVAAVVVPMGWRRALTRRSSVHWDSYEAVSGDLLESLRGMTTLRLLGRVPGARRRLAERSDALHRSTVRVMRVSLVDTALIDLAVQAGALAAVALAVADASAGTGPALAAYLVLLLSSEVFRPIRDLSRAWHAGYLGTSAVGALSALGVGGSGPGEPGVGRTAPAGPSPRADATGQDAPLVVDGVRFGYPGAARPVLEGASTVFPPGAVTAVVGGSGVGKSTLLDLILGHLSPDEGRVHRGDVALHPDDVAVVTQRPLLFEGTVRENLRVGRPTATDAELLEACTAAGVVSEVMSMPGGLDARVAAAGDTVSGGQRQRLAVARAIVADRPVLLADEPTSALDPVAARTVTRALADLARDRVVIVVAHREESLEGVGRVVELREGRLLDGSVAAR</sequence>
<evidence type="ECO:0000256" key="5">
    <source>
        <dbReference type="ARBA" id="ARBA00022989"/>
    </source>
</evidence>
<accession>A0ABN2W3E1</accession>
<dbReference type="PROSITE" id="PS50929">
    <property type="entry name" value="ABC_TM1F"/>
    <property type="match status" value="1"/>
</dbReference>
<dbReference type="InterPro" id="IPR027417">
    <property type="entry name" value="P-loop_NTPase"/>
</dbReference>
<keyword evidence="3" id="KW-0547">Nucleotide-binding</keyword>
<dbReference type="RefSeq" id="WP_344328691.1">
    <property type="nucleotide sequence ID" value="NZ_BAAAPY010000008.1"/>
</dbReference>
<dbReference type="InterPro" id="IPR011527">
    <property type="entry name" value="ABC1_TM_dom"/>
</dbReference>
<evidence type="ECO:0000313" key="11">
    <source>
        <dbReference type="EMBL" id="GAA2081920.1"/>
    </source>
</evidence>
<evidence type="ECO:0000256" key="2">
    <source>
        <dbReference type="ARBA" id="ARBA00022692"/>
    </source>
</evidence>
<evidence type="ECO:0000259" key="9">
    <source>
        <dbReference type="PROSITE" id="PS50893"/>
    </source>
</evidence>
<dbReference type="Pfam" id="PF00664">
    <property type="entry name" value="ABC_membrane"/>
    <property type="match status" value="1"/>
</dbReference>
<dbReference type="InterPro" id="IPR036640">
    <property type="entry name" value="ABC1_TM_sf"/>
</dbReference>
<protein>
    <submittedName>
        <fullName evidence="11">ABC transporter ATP-binding protein</fullName>
    </submittedName>
</protein>
<keyword evidence="12" id="KW-1185">Reference proteome</keyword>
<dbReference type="PANTHER" id="PTHR24221">
    <property type="entry name" value="ATP-BINDING CASSETTE SUB-FAMILY B"/>
    <property type="match status" value="1"/>
</dbReference>
<dbReference type="Gene3D" id="3.40.50.300">
    <property type="entry name" value="P-loop containing nucleotide triphosphate hydrolases"/>
    <property type="match status" value="1"/>
</dbReference>
<gene>
    <name evidence="11" type="ORF">GCM10009821_23320</name>
</gene>
<evidence type="ECO:0000259" key="10">
    <source>
        <dbReference type="PROSITE" id="PS50929"/>
    </source>
</evidence>
<dbReference type="PANTHER" id="PTHR24221:SF590">
    <property type="entry name" value="COMPONENT LINKED WITH THE ASSEMBLY OF CYTOCHROME' TRANSPORT TRANSMEMBRANE ATP-BINDING PROTEIN ABC TRANSPORTER CYDD-RELATED"/>
    <property type="match status" value="1"/>
</dbReference>
<dbReference type="InterPro" id="IPR003439">
    <property type="entry name" value="ABC_transporter-like_ATP-bd"/>
</dbReference>
<feature type="domain" description="ABC transporter" evidence="9">
    <location>
        <begin position="344"/>
        <end position="557"/>
    </location>
</feature>
<dbReference type="InterPro" id="IPR039421">
    <property type="entry name" value="Type_1_exporter"/>
</dbReference>
<evidence type="ECO:0000256" key="6">
    <source>
        <dbReference type="ARBA" id="ARBA00023136"/>
    </source>
</evidence>
<evidence type="ECO:0000313" key="12">
    <source>
        <dbReference type="Proteomes" id="UP001501480"/>
    </source>
</evidence>
<dbReference type="EMBL" id="BAAAPY010000008">
    <property type="protein sequence ID" value="GAA2081920.1"/>
    <property type="molecule type" value="Genomic_DNA"/>
</dbReference>
<evidence type="ECO:0000256" key="1">
    <source>
        <dbReference type="ARBA" id="ARBA00004651"/>
    </source>
</evidence>
<evidence type="ECO:0000256" key="4">
    <source>
        <dbReference type="ARBA" id="ARBA00022840"/>
    </source>
</evidence>
<feature type="transmembrane region" description="Helical" evidence="8">
    <location>
        <begin position="54"/>
        <end position="73"/>
    </location>
</feature>
<dbReference type="SMART" id="SM00382">
    <property type="entry name" value="AAA"/>
    <property type="match status" value="1"/>
</dbReference>
<name>A0ABN2W3E1_9ACTN</name>
<reference evidence="11 12" key="1">
    <citation type="journal article" date="2019" name="Int. J. Syst. Evol. Microbiol.">
        <title>The Global Catalogue of Microorganisms (GCM) 10K type strain sequencing project: providing services to taxonomists for standard genome sequencing and annotation.</title>
        <authorList>
            <consortium name="The Broad Institute Genomics Platform"/>
            <consortium name="The Broad Institute Genome Sequencing Center for Infectious Disease"/>
            <person name="Wu L."/>
            <person name="Ma J."/>
        </authorList>
    </citation>
    <scope>NUCLEOTIDE SEQUENCE [LARGE SCALE GENOMIC DNA]</scope>
    <source>
        <strain evidence="11 12">JCM 15749</strain>
    </source>
</reference>
<evidence type="ECO:0000256" key="7">
    <source>
        <dbReference type="SAM" id="MobiDB-lite"/>
    </source>
</evidence>
<feature type="transmembrane region" description="Helical" evidence="8">
    <location>
        <begin position="23"/>
        <end position="47"/>
    </location>
</feature>
<feature type="region of interest" description="Disordered" evidence="7">
    <location>
        <begin position="316"/>
        <end position="339"/>
    </location>
</feature>
<keyword evidence="4 11" id="KW-0067">ATP-binding</keyword>
<proteinExistence type="predicted"/>
<feature type="transmembrane region" description="Helical" evidence="8">
    <location>
        <begin position="152"/>
        <end position="175"/>
    </location>
</feature>
<dbReference type="SUPFAM" id="SSF90123">
    <property type="entry name" value="ABC transporter transmembrane region"/>
    <property type="match status" value="1"/>
</dbReference>
<keyword evidence="6 8" id="KW-0472">Membrane</keyword>